<evidence type="ECO:0000313" key="1">
    <source>
        <dbReference type="EMBL" id="GAA2156055.1"/>
    </source>
</evidence>
<sequence length="66" mass="7195">MTDSHLSAPALLQRLPLKGLYPAKYRAAHGEEITAVFAEAVRHVDGRTARRILGVLATPDDLCGRQ</sequence>
<name>A0ABN3A984_9ACTN</name>
<dbReference type="EMBL" id="BAAANT010000050">
    <property type="protein sequence ID" value="GAA2156055.1"/>
    <property type="molecule type" value="Genomic_DNA"/>
</dbReference>
<protein>
    <submittedName>
        <fullName evidence="1">Uncharacterized protein</fullName>
    </submittedName>
</protein>
<organism evidence="1 2">
    <name type="scientific">Kitasatospora kazusensis</name>
    <dbReference type="NCBI Taxonomy" id="407974"/>
    <lineage>
        <taxon>Bacteria</taxon>
        <taxon>Bacillati</taxon>
        <taxon>Actinomycetota</taxon>
        <taxon>Actinomycetes</taxon>
        <taxon>Kitasatosporales</taxon>
        <taxon>Streptomycetaceae</taxon>
        <taxon>Kitasatospora</taxon>
    </lineage>
</organism>
<reference evidence="1 2" key="1">
    <citation type="journal article" date="2019" name="Int. J. Syst. Evol. Microbiol.">
        <title>The Global Catalogue of Microorganisms (GCM) 10K type strain sequencing project: providing services to taxonomists for standard genome sequencing and annotation.</title>
        <authorList>
            <consortium name="The Broad Institute Genomics Platform"/>
            <consortium name="The Broad Institute Genome Sequencing Center for Infectious Disease"/>
            <person name="Wu L."/>
            <person name="Ma J."/>
        </authorList>
    </citation>
    <scope>NUCLEOTIDE SEQUENCE [LARGE SCALE GENOMIC DNA]</scope>
    <source>
        <strain evidence="1 2">JCM 14560</strain>
    </source>
</reference>
<evidence type="ECO:0000313" key="2">
    <source>
        <dbReference type="Proteomes" id="UP001422759"/>
    </source>
</evidence>
<dbReference type="Proteomes" id="UP001422759">
    <property type="component" value="Unassembled WGS sequence"/>
</dbReference>
<accession>A0ABN3A984</accession>
<gene>
    <name evidence="1" type="ORF">GCM10009760_56590</name>
</gene>
<dbReference type="RefSeq" id="WP_344468818.1">
    <property type="nucleotide sequence ID" value="NZ_BAAANT010000050.1"/>
</dbReference>
<keyword evidence="2" id="KW-1185">Reference proteome</keyword>
<comment type="caution">
    <text evidence="1">The sequence shown here is derived from an EMBL/GenBank/DDBJ whole genome shotgun (WGS) entry which is preliminary data.</text>
</comment>
<proteinExistence type="predicted"/>